<keyword evidence="1" id="KW-0732">Signal</keyword>
<dbReference type="Proteomes" id="UP000068067">
    <property type="component" value="Chromosome"/>
</dbReference>
<reference evidence="2 3" key="1">
    <citation type="submission" date="2014-08" db="EMBL/GenBank/DDBJ databases">
        <title>Complete genome sequence of Corynebacterium deserti GIMN1.010 (=DSM 45689), isolated from desert sand in western China.</title>
        <authorList>
            <person name="Ruckert C."/>
            <person name="Albersmeier A."/>
            <person name="Kalinowski J."/>
        </authorList>
    </citation>
    <scope>NUCLEOTIDE SEQUENCE [LARGE SCALE GENOMIC DNA]</scope>
    <source>
        <strain evidence="2 3">GIMN1.010</strain>
    </source>
</reference>
<dbReference type="PATRIC" id="fig|931089.4.peg.177"/>
<protein>
    <submittedName>
        <fullName evidence="2">Putative secreted protein</fullName>
    </submittedName>
</protein>
<dbReference type="AlphaFoldDB" id="A0A0M4CDX7"/>
<name>A0A0M4CDX7_9CORY</name>
<evidence type="ECO:0000313" key="3">
    <source>
        <dbReference type="Proteomes" id="UP000068067"/>
    </source>
</evidence>
<dbReference type="EMBL" id="CP009220">
    <property type="protein sequence ID" value="ALC04652.1"/>
    <property type="molecule type" value="Genomic_DNA"/>
</dbReference>
<gene>
    <name evidence="2" type="ORF">CDES_00860</name>
</gene>
<proteinExistence type="predicted"/>
<dbReference type="KEGG" id="cdx:CDES_00860"/>
<feature type="signal peptide" evidence="1">
    <location>
        <begin position="1"/>
        <end position="23"/>
    </location>
</feature>
<keyword evidence="3" id="KW-1185">Reference proteome</keyword>
<accession>A0A0M4CDX7</accession>
<dbReference type="STRING" id="931089.CDES_00860"/>
<dbReference type="OrthoDB" id="4410795at2"/>
<evidence type="ECO:0000256" key="1">
    <source>
        <dbReference type="SAM" id="SignalP"/>
    </source>
</evidence>
<feature type="chain" id="PRO_5038398243" evidence="1">
    <location>
        <begin position="24"/>
        <end position="172"/>
    </location>
</feature>
<dbReference type="RefSeq" id="WP_053543845.1">
    <property type="nucleotide sequence ID" value="NZ_CP009220.1"/>
</dbReference>
<evidence type="ECO:0000313" key="2">
    <source>
        <dbReference type="EMBL" id="ALC04652.1"/>
    </source>
</evidence>
<sequence>MFRSIIGTLTALTLLTTGASAVASPAPQPNPGLYSLHMGEGQTLTCMFTAADSATESDEDVVARCAANFPTTWKLIDGAHEQAAHLIITQDDEGTLDITASKEPLITIAIAPMEVTDSAVINGIHITLTDNEALFATSADDNHPVLITPDSYEVLDISADIAGAKVGATSMT</sequence>
<organism evidence="2 3">
    <name type="scientific">Corynebacterium deserti GIMN1.010</name>
    <dbReference type="NCBI Taxonomy" id="931089"/>
    <lineage>
        <taxon>Bacteria</taxon>
        <taxon>Bacillati</taxon>
        <taxon>Actinomycetota</taxon>
        <taxon>Actinomycetes</taxon>
        <taxon>Mycobacteriales</taxon>
        <taxon>Corynebacteriaceae</taxon>
        <taxon>Corynebacterium</taxon>
    </lineage>
</organism>